<proteinExistence type="predicted"/>
<protein>
    <submittedName>
        <fullName evidence="2">Uncharacterized protein</fullName>
    </submittedName>
</protein>
<evidence type="ECO:0000313" key="2">
    <source>
        <dbReference type="EMBL" id="CAB1459698.1"/>
    </source>
</evidence>
<feature type="region of interest" description="Disordered" evidence="1">
    <location>
        <begin position="17"/>
        <end position="50"/>
    </location>
</feature>
<reference evidence="2" key="1">
    <citation type="submission" date="2020-03" db="EMBL/GenBank/DDBJ databases">
        <authorList>
            <person name="Weist P."/>
        </authorList>
    </citation>
    <scope>NUCLEOTIDE SEQUENCE</scope>
</reference>
<sequence>MRNHPVHSSSAIYRSLHVPPLVSLQPDTDEKGEERMEDEGGPAEKEKRETRMTCNQGRCLTQLLRGHMHAHRFWQSPESSLLGTRADSTCYLEIDCGWGFLTTSQSLKTNGNGSSLCDGMNTVKTGKLHLAAADDNCCFCPAGDAPQGDGEELKQHPRNPPPRSVSPQPHPKK</sequence>
<name>A0A9N7W2G4_PLEPL</name>
<dbReference type="AlphaFoldDB" id="A0A9N7W2G4"/>
<organism evidence="2 3">
    <name type="scientific">Pleuronectes platessa</name>
    <name type="common">European plaice</name>
    <dbReference type="NCBI Taxonomy" id="8262"/>
    <lineage>
        <taxon>Eukaryota</taxon>
        <taxon>Metazoa</taxon>
        <taxon>Chordata</taxon>
        <taxon>Craniata</taxon>
        <taxon>Vertebrata</taxon>
        <taxon>Euteleostomi</taxon>
        <taxon>Actinopterygii</taxon>
        <taxon>Neopterygii</taxon>
        <taxon>Teleostei</taxon>
        <taxon>Neoteleostei</taxon>
        <taxon>Acanthomorphata</taxon>
        <taxon>Carangaria</taxon>
        <taxon>Pleuronectiformes</taxon>
        <taxon>Pleuronectoidei</taxon>
        <taxon>Pleuronectidae</taxon>
        <taxon>Pleuronectes</taxon>
    </lineage>
</organism>
<evidence type="ECO:0000313" key="3">
    <source>
        <dbReference type="Proteomes" id="UP001153269"/>
    </source>
</evidence>
<gene>
    <name evidence="2" type="ORF">PLEPLA_LOCUS47535</name>
</gene>
<dbReference type="EMBL" id="CADEAL010004444">
    <property type="protein sequence ID" value="CAB1459698.1"/>
    <property type="molecule type" value="Genomic_DNA"/>
</dbReference>
<comment type="caution">
    <text evidence="2">The sequence shown here is derived from an EMBL/GenBank/DDBJ whole genome shotgun (WGS) entry which is preliminary data.</text>
</comment>
<accession>A0A9N7W2G4</accession>
<dbReference type="Proteomes" id="UP001153269">
    <property type="component" value="Unassembled WGS sequence"/>
</dbReference>
<evidence type="ECO:0000256" key="1">
    <source>
        <dbReference type="SAM" id="MobiDB-lite"/>
    </source>
</evidence>
<feature type="region of interest" description="Disordered" evidence="1">
    <location>
        <begin position="147"/>
        <end position="173"/>
    </location>
</feature>
<keyword evidence="3" id="KW-1185">Reference proteome</keyword>